<evidence type="ECO:0000313" key="2">
    <source>
        <dbReference type="EMBL" id="KAK2112284.1"/>
    </source>
</evidence>
<comment type="caution">
    <text evidence="2">The sequence shown here is derived from an EMBL/GenBank/DDBJ whole genome shotgun (WGS) entry which is preliminary data.</text>
</comment>
<proteinExistence type="predicted"/>
<sequence length="104" mass="11822">MHPPTPCPTATRAVLHPTGSLPGITRAEDEELQEPGFRQFLVTQLDAFIAVNVDASKCRTFRDGKWQHHTSSVHPISPSCFQFRLDRFLEVDVLNYVHVSDLYM</sequence>
<name>A0ABQ9VTW5_SAGOE</name>
<organism evidence="2 3">
    <name type="scientific">Saguinus oedipus</name>
    <name type="common">Cotton-top tamarin</name>
    <name type="synonym">Oedipomidas oedipus</name>
    <dbReference type="NCBI Taxonomy" id="9490"/>
    <lineage>
        <taxon>Eukaryota</taxon>
        <taxon>Metazoa</taxon>
        <taxon>Chordata</taxon>
        <taxon>Craniata</taxon>
        <taxon>Vertebrata</taxon>
        <taxon>Euteleostomi</taxon>
        <taxon>Mammalia</taxon>
        <taxon>Eutheria</taxon>
        <taxon>Euarchontoglires</taxon>
        <taxon>Primates</taxon>
        <taxon>Haplorrhini</taxon>
        <taxon>Platyrrhini</taxon>
        <taxon>Cebidae</taxon>
        <taxon>Callitrichinae</taxon>
        <taxon>Saguinus</taxon>
    </lineage>
</organism>
<keyword evidence="3" id="KW-1185">Reference proteome</keyword>
<accession>A0ABQ9VTW5</accession>
<evidence type="ECO:0000256" key="1">
    <source>
        <dbReference type="SAM" id="MobiDB-lite"/>
    </source>
</evidence>
<gene>
    <name evidence="2" type="ORF">P7K49_012031</name>
</gene>
<dbReference type="Proteomes" id="UP001266305">
    <property type="component" value="Unassembled WGS sequence"/>
</dbReference>
<reference evidence="2 3" key="1">
    <citation type="submission" date="2023-05" db="EMBL/GenBank/DDBJ databases">
        <title>B98-5 Cell Line De Novo Hybrid Assembly: An Optical Mapping Approach.</title>
        <authorList>
            <person name="Kananen K."/>
            <person name="Auerbach J.A."/>
            <person name="Kautto E."/>
            <person name="Blachly J.S."/>
        </authorList>
    </citation>
    <scope>NUCLEOTIDE SEQUENCE [LARGE SCALE GENOMIC DNA]</scope>
    <source>
        <strain evidence="2">B95-8</strain>
        <tissue evidence="2">Cell line</tissue>
    </source>
</reference>
<evidence type="ECO:0000313" key="3">
    <source>
        <dbReference type="Proteomes" id="UP001266305"/>
    </source>
</evidence>
<protein>
    <submittedName>
        <fullName evidence="2">Uncharacterized protein</fullName>
    </submittedName>
</protein>
<dbReference type="EMBL" id="JASSZA010000005">
    <property type="protein sequence ID" value="KAK2112284.1"/>
    <property type="molecule type" value="Genomic_DNA"/>
</dbReference>
<feature type="region of interest" description="Disordered" evidence="1">
    <location>
        <begin position="1"/>
        <end position="20"/>
    </location>
</feature>